<evidence type="ECO:0000313" key="1">
    <source>
        <dbReference type="EMBL" id="WMV33496.1"/>
    </source>
</evidence>
<sequence length="36" mass="4088">MLGDEVLHREIVRCLVDCSFISPTRFSPSELGTLEH</sequence>
<organism evidence="1 2">
    <name type="scientific">Solanum verrucosum</name>
    <dbReference type="NCBI Taxonomy" id="315347"/>
    <lineage>
        <taxon>Eukaryota</taxon>
        <taxon>Viridiplantae</taxon>
        <taxon>Streptophyta</taxon>
        <taxon>Embryophyta</taxon>
        <taxon>Tracheophyta</taxon>
        <taxon>Spermatophyta</taxon>
        <taxon>Magnoliopsida</taxon>
        <taxon>eudicotyledons</taxon>
        <taxon>Gunneridae</taxon>
        <taxon>Pentapetalae</taxon>
        <taxon>asterids</taxon>
        <taxon>lamiids</taxon>
        <taxon>Solanales</taxon>
        <taxon>Solanaceae</taxon>
        <taxon>Solanoideae</taxon>
        <taxon>Solaneae</taxon>
        <taxon>Solanum</taxon>
    </lineage>
</organism>
<proteinExistence type="predicted"/>
<gene>
    <name evidence="1" type="ORF">MTR67_026881</name>
</gene>
<name>A0AAF0R1C0_SOLVR</name>
<dbReference type="Proteomes" id="UP001234989">
    <property type="component" value="Chromosome 6"/>
</dbReference>
<evidence type="ECO:0000313" key="2">
    <source>
        <dbReference type="Proteomes" id="UP001234989"/>
    </source>
</evidence>
<protein>
    <submittedName>
        <fullName evidence="1">Uncharacterized protein</fullName>
    </submittedName>
</protein>
<dbReference type="EMBL" id="CP133617">
    <property type="protein sequence ID" value="WMV33496.1"/>
    <property type="molecule type" value="Genomic_DNA"/>
</dbReference>
<keyword evidence="2" id="KW-1185">Reference proteome</keyword>
<reference evidence="1" key="1">
    <citation type="submission" date="2023-08" db="EMBL/GenBank/DDBJ databases">
        <title>A de novo genome assembly of Solanum verrucosum Schlechtendal, a Mexican diploid species geographically isolated from the other diploid A-genome species in potato relatives.</title>
        <authorList>
            <person name="Hosaka K."/>
        </authorList>
    </citation>
    <scope>NUCLEOTIDE SEQUENCE</scope>
    <source>
        <tissue evidence="1">Young leaves</tissue>
    </source>
</reference>
<dbReference type="AlphaFoldDB" id="A0AAF0R1C0"/>
<accession>A0AAF0R1C0</accession>